<dbReference type="Gene3D" id="2.60.40.10">
    <property type="entry name" value="Immunoglobulins"/>
    <property type="match status" value="1"/>
</dbReference>
<proteinExistence type="predicted"/>
<dbReference type="AlphaFoldDB" id="A0A6S7BM99"/>
<feature type="domain" description="Fibronectin type-III" evidence="1">
    <location>
        <begin position="43"/>
        <end position="146"/>
    </location>
</feature>
<dbReference type="SMART" id="SM00060">
    <property type="entry name" value="FN3"/>
    <property type="match status" value="1"/>
</dbReference>
<gene>
    <name evidence="2" type="ORF">LMG28614_03685</name>
</gene>
<dbReference type="EMBL" id="CADIKK010000016">
    <property type="protein sequence ID" value="CAB3793274.1"/>
    <property type="molecule type" value="Genomic_DNA"/>
</dbReference>
<sequence>MSGSRPTVHGTIDVKLCGVQVAVAFILLQLLSAHASCSDRPGTPNQEQAVVISDTEIYYSWRVATRETPIYYDIYVRGPDDRDVGKNRTGDGPYRKRFGQRDGVVISGLNRNTQYCFAIRARTEGGTQGCVSKKQSGGICVTTMAEKPRAPFVPCPSSPSCPLPTDFPYNCPHPPCAPTQSPPKTSGGAKCCVLPGNPPLYGCGAQCP</sequence>
<evidence type="ECO:0000259" key="1">
    <source>
        <dbReference type="PROSITE" id="PS50853"/>
    </source>
</evidence>
<evidence type="ECO:0000313" key="2">
    <source>
        <dbReference type="EMBL" id="CAB3793274.1"/>
    </source>
</evidence>
<dbReference type="SUPFAM" id="SSF49265">
    <property type="entry name" value="Fibronectin type III"/>
    <property type="match status" value="1"/>
</dbReference>
<dbReference type="InterPro" id="IPR036116">
    <property type="entry name" value="FN3_sf"/>
</dbReference>
<dbReference type="InterPro" id="IPR013783">
    <property type="entry name" value="Ig-like_fold"/>
</dbReference>
<accession>A0A6S7BM99</accession>
<dbReference type="InterPro" id="IPR003961">
    <property type="entry name" value="FN3_dom"/>
</dbReference>
<dbReference type="Proteomes" id="UP000494365">
    <property type="component" value="Unassembled WGS sequence"/>
</dbReference>
<organism evidence="2 3">
    <name type="scientific">Paraburkholderia ultramafica</name>
    <dbReference type="NCBI Taxonomy" id="1544867"/>
    <lineage>
        <taxon>Bacteria</taxon>
        <taxon>Pseudomonadati</taxon>
        <taxon>Pseudomonadota</taxon>
        <taxon>Betaproteobacteria</taxon>
        <taxon>Burkholderiales</taxon>
        <taxon>Burkholderiaceae</taxon>
        <taxon>Paraburkholderia</taxon>
    </lineage>
</organism>
<dbReference type="PROSITE" id="PS50853">
    <property type="entry name" value="FN3"/>
    <property type="match status" value="1"/>
</dbReference>
<reference evidence="2 3" key="1">
    <citation type="submission" date="2020-04" db="EMBL/GenBank/DDBJ databases">
        <authorList>
            <person name="De Canck E."/>
        </authorList>
    </citation>
    <scope>NUCLEOTIDE SEQUENCE [LARGE SCALE GENOMIC DNA]</scope>
    <source>
        <strain evidence="2 3">LMG 28614</strain>
    </source>
</reference>
<name>A0A6S7BM99_9BURK</name>
<protein>
    <recommendedName>
        <fullName evidence="1">Fibronectin type-III domain-containing protein</fullName>
    </recommendedName>
</protein>
<keyword evidence="3" id="KW-1185">Reference proteome</keyword>
<evidence type="ECO:0000313" key="3">
    <source>
        <dbReference type="Proteomes" id="UP000494365"/>
    </source>
</evidence>